<evidence type="ECO:0000313" key="5">
    <source>
        <dbReference type="Proteomes" id="UP000553957"/>
    </source>
</evidence>
<dbReference type="InterPro" id="IPR050712">
    <property type="entry name" value="NAD(P)H-dep_reductase"/>
</dbReference>
<organism evidence="3 4">
    <name type="scientific">Kribbella sandramycini</name>
    <dbReference type="NCBI Taxonomy" id="60450"/>
    <lineage>
        <taxon>Bacteria</taxon>
        <taxon>Bacillati</taxon>
        <taxon>Actinomycetota</taxon>
        <taxon>Actinomycetes</taxon>
        <taxon>Propionibacteriales</taxon>
        <taxon>Kribbellaceae</taxon>
        <taxon>Kribbella</taxon>
    </lineage>
</organism>
<evidence type="ECO:0000313" key="2">
    <source>
        <dbReference type="EMBL" id="MBB6569707.1"/>
    </source>
</evidence>
<dbReference type="Proteomes" id="UP000553957">
    <property type="component" value="Unassembled WGS sequence"/>
</dbReference>
<dbReference type="GO" id="GO:0016491">
    <property type="term" value="F:oxidoreductase activity"/>
    <property type="evidence" value="ECO:0007669"/>
    <property type="project" value="InterPro"/>
</dbReference>
<dbReference type="GO" id="GO:0005829">
    <property type="term" value="C:cytosol"/>
    <property type="evidence" value="ECO:0007669"/>
    <property type="project" value="TreeGrafter"/>
</dbReference>
<dbReference type="Gene3D" id="3.40.50.360">
    <property type="match status" value="1"/>
</dbReference>
<dbReference type="EMBL" id="JABJRC010000002">
    <property type="protein sequence ID" value="NOL40463.1"/>
    <property type="molecule type" value="Genomic_DNA"/>
</dbReference>
<dbReference type="Pfam" id="PF03358">
    <property type="entry name" value="FMN_red"/>
    <property type="match status" value="1"/>
</dbReference>
<protein>
    <submittedName>
        <fullName evidence="2">NAD(P)H-dependent FMN reductase</fullName>
    </submittedName>
    <submittedName>
        <fullName evidence="3">NAD(P)H-dependent oxidoreductase</fullName>
    </submittedName>
</protein>
<accession>A0A7Y4KXH6</accession>
<dbReference type="EMBL" id="JACHKF010000001">
    <property type="protein sequence ID" value="MBB6569707.1"/>
    <property type="molecule type" value="Genomic_DNA"/>
</dbReference>
<keyword evidence="4" id="KW-1185">Reference proteome</keyword>
<name>A0A7Y4KXH6_9ACTN</name>
<evidence type="ECO:0000313" key="3">
    <source>
        <dbReference type="EMBL" id="NOL40463.1"/>
    </source>
</evidence>
<sequence length="185" mass="20209">MSLRLAVIVASVRKDRIGPQVAGWFLDAVRQSEFGEVDVIDLAELDLPIDLGGGGDTELFTKRLDWADAIAIVTPEYNRGYPGALKTAIDTAKREWRATPVGFVSYGGLSGGLRAAEQLRSVFAELHAVTMQAQVSLQYVWDQFDDEGTLRAPDRPASAAATLLRQLTWWGNALRTARATTPYDG</sequence>
<dbReference type="SUPFAM" id="SSF52218">
    <property type="entry name" value="Flavoproteins"/>
    <property type="match status" value="1"/>
</dbReference>
<gene>
    <name evidence="2" type="ORF">HNR71_005344</name>
    <name evidence="3" type="ORF">HPO96_09420</name>
</gene>
<dbReference type="AlphaFoldDB" id="A0A7Y4KXH6"/>
<dbReference type="PANTHER" id="PTHR30543:SF21">
    <property type="entry name" value="NAD(P)H-DEPENDENT FMN REDUCTASE LOT6"/>
    <property type="match status" value="1"/>
</dbReference>
<dbReference type="InterPro" id="IPR005025">
    <property type="entry name" value="FMN_Rdtase-like_dom"/>
</dbReference>
<dbReference type="RefSeq" id="WP_171672965.1">
    <property type="nucleotide sequence ID" value="NZ_BAAAGT010000002.1"/>
</dbReference>
<proteinExistence type="predicted"/>
<comment type="caution">
    <text evidence="3">The sequence shown here is derived from an EMBL/GenBank/DDBJ whole genome shotgun (WGS) entry which is preliminary data.</text>
</comment>
<dbReference type="GO" id="GO:0010181">
    <property type="term" value="F:FMN binding"/>
    <property type="evidence" value="ECO:0007669"/>
    <property type="project" value="TreeGrafter"/>
</dbReference>
<reference evidence="2 5" key="2">
    <citation type="submission" date="2020-08" db="EMBL/GenBank/DDBJ databases">
        <title>Sequencing the genomes of 1000 actinobacteria strains.</title>
        <authorList>
            <person name="Klenk H.-P."/>
        </authorList>
    </citation>
    <scope>NUCLEOTIDE SEQUENCE [LARGE SCALE GENOMIC DNA]</scope>
    <source>
        <strain evidence="2 5">DSM 15626</strain>
    </source>
</reference>
<evidence type="ECO:0000313" key="4">
    <source>
        <dbReference type="Proteomes" id="UP000534306"/>
    </source>
</evidence>
<dbReference type="Proteomes" id="UP000534306">
    <property type="component" value="Unassembled WGS sequence"/>
</dbReference>
<feature type="domain" description="NADPH-dependent FMN reductase-like" evidence="1">
    <location>
        <begin position="4"/>
        <end position="141"/>
    </location>
</feature>
<dbReference type="InterPro" id="IPR029039">
    <property type="entry name" value="Flavoprotein-like_sf"/>
</dbReference>
<reference evidence="3 4" key="1">
    <citation type="submission" date="2020-05" db="EMBL/GenBank/DDBJ databases">
        <title>Genome sequence of Kribbella sandramycini ATCC 39419.</title>
        <authorList>
            <person name="Maclea K.S."/>
            <person name="Fair J.L."/>
        </authorList>
    </citation>
    <scope>NUCLEOTIDE SEQUENCE [LARGE SCALE GENOMIC DNA]</scope>
    <source>
        <strain evidence="3 4">ATCC 39419</strain>
    </source>
</reference>
<evidence type="ECO:0000259" key="1">
    <source>
        <dbReference type="Pfam" id="PF03358"/>
    </source>
</evidence>
<dbReference type="PANTHER" id="PTHR30543">
    <property type="entry name" value="CHROMATE REDUCTASE"/>
    <property type="match status" value="1"/>
</dbReference>